<keyword evidence="6" id="KW-0325">Glycoprotein</keyword>
<proteinExistence type="predicted"/>
<dbReference type="InterPro" id="IPR007632">
    <property type="entry name" value="Anoctamin"/>
</dbReference>
<keyword evidence="12" id="KW-1185">Reference proteome</keyword>
<accession>A0A397W5R0</accession>
<dbReference type="EMBL" id="QKWP01000022">
    <property type="protein sequence ID" value="RIB30065.1"/>
    <property type="molecule type" value="Genomic_DNA"/>
</dbReference>
<keyword evidence="3 8" id="KW-0812">Transmembrane</keyword>
<dbReference type="GO" id="GO:0005254">
    <property type="term" value="F:chloride channel activity"/>
    <property type="evidence" value="ECO:0007669"/>
    <property type="project" value="TreeGrafter"/>
</dbReference>
<dbReference type="Pfam" id="PF04547">
    <property type="entry name" value="Anoctamin"/>
    <property type="match status" value="1"/>
</dbReference>
<dbReference type="GO" id="GO:0005886">
    <property type="term" value="C:plasma membrane"/>
    <property type="evidence" value="ECO:0007669"/>
    <property type="project" value="UniProtKB-SubCell"/>
</dbReference>
<evidence type="ECO:0000256" key="8">
    <source>
        <dbReference type="SAM" id="Phobius"/>
    </source>
</evidence>
<dbReference type="PANTHER" id="PTHR12308">
    <property type="entry name" value="ANOCTAMIN"/>
    <property type="match status" value="1"/>
</dbReference>
<evidence type="ECO:0000313" key="11">
    <source>
        <dbReference type="EMBL" id="RIB30065.1"/>
    </source>
</evidence>
<dbReference type="Pfam" id="PF16178">
    <property type="entry name" value="Anoct_dimer"/>
    <property type="match status" value="1"/>
</dbReference>
<evidence type="ECO:0000259" key="10">
    <source>
        <dbReference type="Pfam" id="PF16178"/>
    </source>
</evidence>
<feature type="domain" description="Anoctamin transmembrane" evidence="9">
    <location>
        <begin position="541"/>
        <end position="705"/>
    </location>
</feature>
<gene>
    <name evidence="11" type="ORF">C2G38_2153648</name>
</gene>
<dbReference type="InterPro" id="IPR032394">
    <property type="entry name" value="Anoct_dimer"/>
</dbReference>
<dbReference type="AlphaFoldDB" id="A0A397W5R0"/>
<evidence type="ECO:0000256" key="1">
    <source>
        <dbReference type="ARBA" id="ARBA00004651"/>
    </source>
</evidence>
<evidence type="ECO:0000256" key="3">
    <source>
        <dbReference type="ARBA" id="ARBA00022692"/>
    </source>
</evidence>
<sequence>MSEPSQASTSEEVHKISVPEEAIEVTEEIPSESSKAPTNIFQSLLFRSAKPSREGSKNVISITDDDWSKQDIIRVVIEPHRVLHLLNDDDQIIYEEMKEWVKDHPNEGLSECIEEFGTRRLGDALAKVLYNYPFPDFIITYSDSDLKERSQPIRQMRNQKRRNFERLLLKSGLIIEQEQDAASENVYIKLYAPFEKLCEQAEVIKLRMRLDTTNMKELRELEEVVPQVKPHIAKIMKYFTHPINLKKQAAVFKTEKMSQFEGAENFRSLSDIMLNFFSMSRRSLMVYRVIVIANQIQKKVLVDGNEVLAKRQIKSLSILNLIKAKVYLNFFPLHDGSYEHDTTINIERLVETSFYGEPRYKTSDDDRKLILASTSDNDNEDGERSTLYRNNVKLNKRAWLFDNWVKSFSRQPIEEIRDYFGEKVALYFSWLGHYTTWLAISSVAGILVVIEGTIEGMRTDAFKRAFNGDVTGISVIWDNSLTAPFALFMSIWSILFLQFWKRTNSSIQYDWNITEFEKEELSRPEFYGTKILKDKYRRSGRKNTDVPQWVHDDRLSPSTGTIVEYEEMVIQFGFIALFGPAFPLAPLFAWLNNIAEIRSDAFKFIVELQRPVGFLTQDIGTWEDILNIISLMAVLTNAIIIAFHSTWMKQQLQQIISDPDNEYELMVARLVFILVFEHAFFLIQLFLAYIISDVPRTVRLATEREKYLVKLTMEDTYPALDEFLSTNDETDSSLFDHAGELKLPKYKIDEGSLARTRSGFRYGIGDIGKTISSAGKAVGGAVTNVEEIAGEVVSGVGAAVSSMVSNNDNAVKDQQKESDSL</sequence>
<evidence type="ECO:0000256" key="2">
    <source>
        <dbReference type="ARBA" id="ARBA00022475"/>
    </source>
</evidence>
<comment type="subcellular location">
    <subcellularLocation>
        <location evidence="1">Cell membrane</location>
        <topology evidence="1">Multi-pass membrane protein</topology>
    </subcellularLocation>
</comment>
<organism evidence="11 12">
    <name type="scientific">Gigaspora rosea</name>
    <dbReference type="NCBI Taxonomy" id="44941"/>
    <lineage>
        <taxon>Eukaryota</taxon>
        <taxon>Fungi</taxon>
        <taxon>Fungi incertae sedis</taxon>
        <taxon>Mucoromycota</taxon>
        <taxon>Glomeromycotina</taxon>
        <taxon>Glomeromycetes</taxon>
        <taxon>Diversisporales</taxon>
        <taxon>Gigasporaceae</taxon>
        <taxon>Gigaspora</taxon>
    </lineage>
</organism>
<dbReference type="OrthoDB" id="296386at2759"/>
<feature type="transmembrane region" description="Helical" evidence="8">
    <location>
        <begin position="475"/>
        <end position="500"/>
    </location>
</feature>
<feature type="region of interest" description="Disordered" evidence="7">
    <location>
        <begin position="1"/>
        <end position="21"/>
    </location>
</feature>
<dbReference type="GO" id="GO:0046983">
    <property type="term" value="F:protein dimerization activity"/>
    <property type="evidence" value="ECO:0007669"/>
    <property type="project" value="InterPro"/>
</dbReference>
<evidence type="ECO:0000256" key="5">
    <source>
        <dbReference type="ARBA" id="ARBA00023136"/>
    </source>
</evidence>
<name>A0A397W5R0_9GLOM</name>
<comment type="caution">
    <text evidence="11">The sequence shown here is derived from an EMBL/GenBank/DDBJ whole genome shotgun (WGS) entry which is preliminary data.</text>
</comment>
<keyword evidence="5 8" id="KW-0472">Membrane</keyword>
<evidence type="ECO:0000313" key="12">
    <source>
        <dbReference type="Proteomes" id="UP000266673"/>
    </source>
</evidence>
<evidence type="ECO:0000259" key="9">
    <source>
        <dbReference type="Pfam" id="PF04547"/>
    </source>
</evidence>
<evidence type="ECO:0000256" key="7">
    <source>
        <dbReference type="SAM" id="MobiDB-lite"/>
    </source>
</evidence>
<feature type="transmembrane region" description="Helical" evidence="8">
    <location>
        <begin position="625"/>
        <end position="647"/>
    </location>
</feature>
<evidence type="ECO:0000256" key="6">
    <source>
        <dbReference type="ARBA" id="ARBA00023180"/>
    </source>
</evidence>
<feature type="transmembrane region" description="Helical" evidence="8">
    <location>
        <begin position="667"/>
        <end position="691"/>
    </location>
</feature>
<feature type="domain" description="Anoctamin dimerisation" evidence="10">
    <location>
        <begin position="136"/>
        <end position="342"/>
    </location>
</feature>
<dbReference type="PANTHER" id="PTHR12308:SF73">
    <property type="entry name" value="ANOCTAMIN"/>
    <property type="match status" value="1"/>
</dbReference>
<dbReference type="Proteomes" id="UP000266673">
    <property type="component" value="Unassembled WGS sequence"/>
</dbReference>
<protein>
    <submittedName>
        <fullName evidence="11">Calcium-activated chloride channel-domain-containing protein</fullName>
    </submittedName>
</protein>
<reference evidence="11 12" key="1">
    <citation type="submission" date="2018-06" db="EMBL/GenBank/DDBJ databases">
        <title>Comparative genomics reveals the genomic features of Rhizophagus irregularis, R. cerebriforme, R. diaphanum and Gigaspora rosea, and their symbiotic lifestyle signature.</title>
        <authorList>
            <person name="Morin E."/>
            <person name="San Clemente H."/>
            <person name="Chen E.C.H."/>
            <person name="De La Providencia I."/>
            <person name="Hainaut M."/>
            <person name="Kuo A."/>
            <person name="Kohler A."/>
            <person name="Murat C."/>
            <person name="Tang N."/>
            <person name="Roy S."/>
            <person name="Loubradou J."/>
            <person name="Henrissat B."/>
            <person name="Grigoriev I.V."/>
            <person name="Corradi N."/>
            <person name="Roux C."/>
            <person name="Martin F.M."/>
        </authorList>
    </citation>
    <scope>NUCLEOTIDE SEQUENCE [LARGE SCALE GENOMIC DNA]</scope>
    <source>
        <strain evidence="11 12">DAOM 194757</strain>
    </source>
</reference>
<feature type="transmembrane region" description="Helical" evidence="8">
    <location>
        <begin position="568"/>
        <end position="591"/>
    </location>
</feature>
<keyword evidence="4 8" id="KW-1133">Transmembrane helix</keyword>
<dbReference type="InterPro" id="IPR049452">
    <property type="entry name" value="Anoctamin_TM"/>
</dbReference>
<feature type="compositionally biased region" description="Polar residues" evidence="7">
    <location>
        <begin position="1"/>
        <end position="10"/>
    </location>
</feature>
<evidence type="ECO:0000256" key="4">
    <source>
        <dbReference type="ARBA" id="ARBA00022989"/>
    </source>
</evidence>
<feature type="transmembrane region" description="Helical" evidence="8">
    <location>
        <begin position="434"/>
        <end position="454"/>
    </location>
</feature>
<keyword evidence="2" id="KW-1003">Cell membrane</keyword>